<evidence type="ECO:0000256" key="2">
    <source>
        <dbReference type="ARBA" id="ARBA00022801"/>
    </source>
</evidence>
<feature type="compositionally biased region" description="Basic and acidic residues" evidence="4">
    <location>
        <begin position="169"/>
        <end position="184"/>
    </location>
</feature>
<dbReference type="InterPro" id="IPR029052">
    <property type="entry name" value="Metallo-depent_PP-like"/>
</dbReference>
<name>A0A1I8BSK7_MELHA</name>
<dbReference type="GO" id="GO:0016787">
    <property type="term" value="F:hydrolase activity"/>
    <property type="evidence" value="ECO:0007669"/>
    <property type="project" value="UniProtKB-KW"/>
</dbReference>
<feature type="chain" id="PRO_5009316128" evidence="5">
    <location>
        <begin position="30"/>
        <end position="634"/>
    </location>
</feature>
<evidence type="ECO:0000256" key="5">
    <source>
        <dbReference type="SAM" id="SignalP"/>
    </source>
</evidence>
<reference evidence="8" key="1">
    <citation type="submission" date="2016-11" db="UniProtKB">
        <authorList>
            <consortium name="WormBaseParasite"/>
        </authorList>
    </citation>
    <scope>IDENTIFICATION</scope>
</reference>
<evidence type="ECO:0000313" key="8">
    <source>
        <dbReference type="WBParaSite" id="MhA1_Contig488.frz3.gene2"/>
    </source>
</evidence>
<dbReference type="PANTHER" id="PTHR10161:SF14">
    <property type="entry name" value="TARTRATE-RESISTANT ACID PHOSPHATASE TYPE 5"/>
    <property type="match status" value="1"/>
</dbReference>
<evidence type="ECO:0000256" key="4">
    <source>
        <dbReference type="SAM" id="MobiDB-lite"/>
    </source>
</evidence>
<evidence type="ECO:0000259" key="6">
    <source>
        <dbReference type="Pfam" id="PF00149"/>
    </source>
</evidence>
<protein>
    <submittedName>
        <fullName evidence="8">Metallophos domain-containing protein</fullName>
    </submittedName>
</protein>
<accession>A0A1I8BSK7</accession>
<dbReference type="InterPro" id="IPR004843">
    <property type="entry name" value="Calcineurin-like_PHP"/>
</dbReference>
<feature type="coiled-coil region" evidence="3">
    <location>
        <begin position="422"/>
        <end position="485"/>
    </location>
</feature>
<keyword evidence="3" id="KW-0175">Coiled coil</keyword>
<dbReference type="WBParaSite" id="MhA1_Contig488.frz3.gene2">
    <property type="protein sequence ID" value="MhA1_Contig488.frz3.gene2"/>
    <property type="gene ID" value="MhA1_Contig488.frz3.gene2"/>
</dbReference>
<dbReference type="Gene3D" id="3.60.21.10">
    <property type="match status" value="1"/>
</dbReference>
<dbReference type="Pfam" id="PF00149">
    <property type="entry name" value="Metallophos"/>
    <property type="match status" value="1"/>
</dbReference>
<dbReference type="Proteomes" id="UP000095281">
    <property type="component" value="Unplaced"/>
</dbReference>
<feature type="signal peptide" evidence="5">
    <location>
        <begin position="1"/>
        <end position="29"/>
    </location>
</feature>
<feature type="region of interest" description="Disordered" evidence="4">
    <location>
        <begin position="169"/>
        <end position="213"/>
    </location>
</feature>
<dbReference type="SUPFAM" id="SSF56300">
    <property type="entry name" value="Metallo-dependent phosphatases"/>
    <property type="match status" value="1"/>
</dbReference>
<sequence>MLYCSSWRIFAKHLFKLVLFVSIFASILSKDPGPPPLCIEDVKEIFPRTTDPIGEVVFVCNYFDSEYFDFVFFADGGGKEDKDKKTDKHKPSPGQTLVAGRIQELIGKDLFGNGKNFHPEIVLNGGDNFYDSGIGPKDAKERFEKTFDAAYKDIKLPWVTIAGNNDYKVPKEDGQKIEGDDKKGSNNGDKQSKVKGNKKTKESVKVEKTDEEKKIEKNKNFEEARIRVLTQMEHTLQPNTIWKFPSEYYVHSYNLKDFNVVFVMIDTTLLCGGSRKDSLDLQKEGDLKDEEKSKKRLAHEKHFEWLEKTLPKYSKTADYLFVAGHYPLYMTKGGRSFSCAKNLRKLFAKHKISAYLAGHEHSLKYIQIANFRQVVSGAATKMENCLQEKHVLSHYEDGHTNLTINMAKKFKICHPAGLNETQKEENEKLQNLRLIKTEMLEEMKKVIQEVKFEPNEENKIPEWLLKEIKKELDKEMEKELDKETKKNGGFVATKKEVLDKTIKVFEEKLKLKIKIDQVADEDELNKISEKNNYLNNGLEDLKIKLKELEKVLDTDTFVNGGFVAVRVDKEYASFEFLTVGEKELKSKAINKVKLSSNERDEKENGIFSSLGTVKIKRRQLSEEATETEKGNDMV</sequence>
<keyword evidence="7" id="KW-1185">Reference proteome</keyword>
<dbReference type="AlphaFoldDB" id="A0A1I8BSK7"/>
<organism evidence="7 8">
    <name type="scientific">Meloidogyne hapla</name>
    <name type="common">Root-knot nematode worm</name>
    <dbReference type="NCBI Taxonomy" id="6305"/>
    <lineage>
        <taxon>Eukaryota</taxon>
        <taxon>Metazoa</taxon>
        <taxon>Ecdysozoa</taxon>
        <taxon>Nematoda</taxon>
        <taxon>Chromadorea</taxon>
        <taxon>Rhabditida</taxon>
        <taxon>Tylenchina</taxon>
        <taxon>Tylenchomorpha</taxon>
        <taxon>Tylenchoidea</taxon>
        <taxon>Meloidogynidae</taxon>
        <taxon>Meloidogyninae</taxon>
        <taxon>Meloidogyne</taxon>
    </lineage>
</organism>
<evidence type="ECO:0000256" key="3">
    <source>
        <dbReference type="SAM" id="Coils"/>
    </source>
</evidence>
<keyword evidence="1 5" id="KW-0732">Signal</keyword>
<feature type="compositionally biased region" description="Basic and acidic residues" evidence="4">
    <location>
        <begin position="199"/>
        <end position="213"/>
    </location>
</feature>
<dbReference type="InterPro" id="IPR051558">
    <property type="entry name" value="Metallophosphoesterase_PAP"/>
</dbReference>
<evidence type="ECO:0000313" key="7">
    <source>
        <dbReference type="Proteomes" id="UP000095281"/>
    </source>
</evidence>
<keyword evidence="2" id="KW-0378">Hydrolase</keyword>
<dbReference type="PANTHER" id="PTHR10161">
    <property type="entry name" value="TARTRATE-RESISTANT ACID PHOSPHATASE TYPE 5"/>
    <property type="match status" value="1"/>
</dbReference>
<feature type="domain" description="Calcineurin-like phosphoesterase" evidence="6">
    <location>
        <begin position="115"/>
        <end position="362"/>
    </location>
</feature>
<evidence type="ECO:0000256" key="1">
    <source>
        <dbReference type="ARBA" id="ARBA00022729"/>
    </source>
</evidence>
<proteinExistence type="predicted"/>